<reference evidence="2 3" key="1">
    <citation type="submission" date="2021-05" db="EMBL/GenBank/DDBJ databases">
        <title>Draft Genome Sequences of Clinical Respiratory Isolates of Mycobacterium goodii Recovered in Ireland.</title>
        <authorList>
            <person name="Flanagan P.R."/>
            <person name="Mok S."/>
            <person name="Roycroft E."/>
            <person name="Rogers T.R."/>
            <person name="Fitzgibbon M."/>
        </authorList>
    </citation>
    <scope>NUCLEOTIDE SEQUENCE [LARGE SCALE GENOMIC DNA]</scope>
    <source>
        <strain evidence="2 3">14IE55</strain>
    </source>
</reference>
<protein>
    <recommendedName>
        <fullName evidence="4">Secreted protein</fullName>
    </recommendedName>
</protein>
<evidence type="ECO:0000313" key="3">
    <source>
        <dbReference type="Proteomes" id="UP000696413"/>
    </source>
</evidence>
<organism evidence="2 3">
    <name type="scientific">Mycolicibacterium goodii</name>
    <name type="common">Mycobacterium goodii</name>
    <dbReference type="NCBI Taxonomy" id="134601"/>
    <lineage>
        <taxon>Bacteria</taxon>
        <taxon>Bacillati</taxon>
        <taxon>Actinomycetota</taxon>
        <taxon>Actinomycetes</taxon>
        <taxon>Mycobacteriales</taxon>
        <taxon>Mycobacteriaceae</taxon>
        <taxon>Mycolicibacterium</taxon>
    </lineage>
</organism>
<feature type="chain" id="PRO_5046307933" description="Secreted protein" evidence="1">
    <location>
        <begin position="23"/>
        <end position="166"/>
    </location>
</feature>
<dbReference type="EMBL" id="JAHBOM010000005">
    <property type="protein sequence ID" value="MBU8822900.1"/>
    <property type="molecule type" value="Genomic_DNA"/>
</dbReference>
<dbReference type="Proteomes" id="UP000696413">
    <property type="component" value="Unassembled WGS sequence"/>
</dbReference>
<keyword evidence="3" id="KW-1185">Reference proteome</keyword>
<name>A0ABS6HJZ0_MYCGD</name>
<gene>
    <name evidence="2" type="ORF">KL859_08410</name>
</gene>
<evidence type="ECO:0000313" key="2">
    <source>
        <dbReference type="EMBL" id="MBU8822900.1"/>
    </source>
</evidence>
<keyword evidence="1" id="KW-0732">Signal</keyword>
<evidence type="ECO:0008006" key="4">
    <source>
        <dbReference type="Google" id="ProtNLM"/>
    </source>
</evidence>
<proteinExistence type="predicted"/>
<comment type="caution">
    <text evidence="2">The sequence shown here is derived from an EMBL/GenBank/DDBJ whole genome shotgun (WGS) entry which is preliminary data.</text>
</comment>
<accession>A0ABS6HJZ0</accession>
<sequence>MCAAAAAPVIAAVGLATTGTSAADPTSDSRANLDTVPLQNVIRQCDFVVEQFLMGHGNGTGSGVAEIGTVGGDTVRADVRMQTLRPNTAYRVRVIQLPRPSVAPCNPGDPGVASGTMFADFAGNGATTVTGPRAPGAGQAWVVVEGPPVPGGIRGDVYSTVTLAKI</sequence>
<feature type="signal peptide" evidence="1">
    <location>
        <begin position="1"/>
        <end position="22"/>
    </location>
</feature>
<evidence type="ECO:0000256" key="1">
    <source>
        <dbReference type="SAM" id="SignalP"/>
    </source>
</evidence>